<feature type="transmembrane region" description="Helical" evidence="1">
    <location>
        <begin position="333"/>
        <end position="358"/>
    </location>
</feature>
<keyword evidence="1" id="KW-0472">Membrane</keyword>
<proteinExistence type="predicted"/>
<dbReference type="PANTHER" id="PTHR38454">
    <property type="entry name" value="INTEGRAL MEMBRANE PROTEIN-RELATED"/>
    <property type="match status" value="1"/>
</dbReference>
<organism evidence="2 3">
    <name type="scientific">Secundilactobacillus similis DSM 23365 = JCM 2765</name>
    <dbReference type="NCBI Taxonomy" id="1423804"/>
    <lineage>
        <taxon>Bacteria</taxon>
        <taxon>Bacillati</taxon>
        <taxon>Bacillota</taxon>
        <taxon>Bacilli</taxon>
        <taxon>Lactobacillales</taxon>
        <taxon>Lactobacillaceae</taxon>
        <taxon>Secundilactobacillus</taxon>
    </lineage>
</organism>
<dbReference type="EMBL" id="AYZM01000122">
    <property type="protein sequence ID" value="KRN21270.1"/>
    <property type="molecule type" value="Genomic_DNA"/>
</dbReference>
<reference evidence="2 3" key="1">
    <citation type="journal article" date="2015" name="Genome Announc.">
        <title>Expanding the biotechnology potential of lactobacilli through comparative genomics of 213 strains and associated genera.</title>
        <authorList>
            <person name="Sun Z."/>
            <person name="Harris H.M."/>
            <person name="McCann A."/>
            <person name="Guo C."/>
            <person name="Argimon S."/>
            <person name="Zhang W."/>
            <person name="Yang X."/>
            <person name="Jeffery I.B."/>
            <person name="Cooney J.C."/>
            <person name="Kagawa T.F."/>
            <person name="Liu W."/>
            <person name="Song Y."/>
            <person name="Salvetti E."/>
            <person name="Wrobel A."/>
            <person name="Rasinkangas P."/>
            <person name="Parkhill J."/>
            <person name="Rea M.C."/>
            <person name="O'Sullivan O."/>
            <person name="Ritari J."/>
            <person name="Douillard F.P."/>
            <person name="Paul Ross R."/>
            <person name="Yang R."/>
            <person name="Briner A.E."/>
            <person name="Felis G.E."/>
            <person name="de Vos W.M."/>
            <person name="Barrangou R."/>
            <person name="Klaenhammer T.R."/>
            <person name="Caufield P.W."/>
            <person name="Cui Y."/>
            <person name="Zhang H."/>
            <person name="O'Toole P.W."/>
        </authorList>
    </citation>
    <scope>NUCLEOTIDE SEQUENCE [LARGE SCALE GENOMIC DNA]</scope>
    <source>
        <strain evidence="2 3">DSM 23365</strain>
    </source>
</reference>
<feature type="transmembrane region" description="Helical" evidence="1">
    <location>
        <begin position="421"/>
        <end position="439"/>
    </location>
</feature>
<dbReference type="AlphaFoldDB" id="A0A0R2F063"/>
<dbReference type="Pfam" id="PF09586">
    <property type="entry name" value="YfhO"/>
    <property type="match status" value="1"/>
</dbReference>
<name>A0A0R2F063_9LACO</name>
<dbReference type="Proteomes" id="UP000051442">
    <property type="component" value="Unassembled WGS sequence"/>
</dbReference>
<feature type="transmembrane region" description="Helical" evidence="1">
    <location>
        <begin position="118"/>
        <end position="138"/>
    </location>
</feature>
<feature type="transmembrane region" description="Helical" evidence="1">
    <location>
        <begin position="170"/>
        <end position="189"/>
    </location>
</feature>
<protein>
    <submittedName>
        <fullName evidence="2">Integral membrane protein</fullName>
    </submittedName>
</protein>
<evidence type="ECO:0000313" key="3">
    <source>
        <dbReference type="Proteomes" id="UP000051442"/>
    </source>
</evidence>
<keyword evidence="1" id="KW-1133">Transmembrane helix</keyword>
<feature type="transmembrane region" description="Helical" evidence="1">
    <location>
        <begin position="196"/>
        <end position="228"/>
    </location>
</feature>
<accession>A0A0R2F063</accession>
<feature type="transmembrane region" description="Helical" evidence="1">
    <location>
        <begin position="20"/>
        <end position="41"/>
    </location>
</feature>
<dbReference type="STRING" id="1423804.FD14_GL001221"/>
<keyword evidence="3" id="KW-1185">Reference proteome</keyword>
<sequence>MTSLLYFIGAITLKKVTKLVPVWLAYTIIFVGIVACSFGALRLTGQTTIWSLDGIAQHYPILTQFYRILHGTAHQSLFGWSWNLGLGADQMTTFAYYVVGDPFSYLIALFPADKLELGYQLLTILRLYVVGLAFLAFAKQFRLNRGGALTGALIYTFNGYAFYVSYHHPFFLLPLIFFPLLCLAIERIYQGHSFGWLALLIGLVLICNVYFAYVLAIGAVIFAIIRYIDLAYKHRLNVSFLKALGSFIASGVIGVLTSAVILLPSALAMLHSSRSGGSIFANGLKLYPPVYYLNLPDALINSNGTIYYWVVIGTSGLSLLGIIWMMRHFRQNLAVNITLIFILLGLLVPAVAATFNVMSTPSNRWVLLAHLVFAFIAARFVDQIHTLEPADFTWFLGVSTGLLILVWATNGFSLKLTTNNLIIYVIYFLFITLLAYGLLQELYAWQLKIGLLALVCLNVITTGLGFYSANFSASTENELPAGTASRWAKTYFDAADRYLNRADQSFYRTSTTSDYYTSLTVGNNIPMLLNTHTISSYYSVQNGYLNTFNKQLQNSQNAMNNPTDEVDDRTTMNSLLGVKYLFARQDNVANQAAAPYGFTPVKNKAGHIAVFTDQPVYGLGNGTGTVLLKNQYALPLAYTQTKQLTDTTYNQLNALTKERALLSGTHTSKTVSGVTKTSATTVGKSVPYKVNVTSEPVTTLPQAITYRLQHNTSKSLSAAVSTKGLMDDPKEALKYAAATGLDDPSTRVEDLLAQNQLMLTNNAEANKNGLKQMTSDVLGQQQTYQLQIKRPKSTRNTELYLDLSGIQASFPSTKTQLAKIANQSALAGTPNTKGDKLNNWREITQHPYFDEYYLNVNTSKSKTTFDQLGINNMSDYEPKHHLLINLGYSSKARQMVNLTFSNATKLSFKNVKLIAVPFGKSYQQQTRAIQVHGLNNLNVTNNTVTGNTNRKQASVLTTSIPYSTGWHLTVDGQKKSTQIVNSGFVGASLTKGPHHVRLVYETPGLKLGKWLSIGGGLLLIIASLWQFVWQRRQQA</sequence>
<feature type="transmembrane region" description="Helical" evidence="1">
    <location>
        <begin position="393"/>
        <end position="409"/>
    </location>
</feature>
<dbReference type="PATRIC" id="fig|1423804.4.peg.1312"/>
<keyword evidence="1" id="KW-0812">Transmembrane</keyword>
<gene>
    <name evidence="2" type="ORF">FD14_GL001221</name>
</gene>
<dbReference type="InterPro" id="IPR018580">
    <property type="entry name" value="Uncharacterised_YfhO"/>
</dbReference>
<dbReference type="PANTHER" id="PTHR38454:SF1">
    <property type="entry name" value="INTEGRAL MEMBRANE PROTEIN"/>
    <property type="match status" value="1"/>
</dbReference>
<evidence type="ECO:0000256" key="1">
    <source>
        <dbReference type="SAM" id="Phobius"/>
    </source>
</evidence>
<feature type="transmembrane region" description="Helical" evidence="1">
    <location>
        <begin position="306"/>
        <end position="326"/>
    </location>
</feature>
<dbReference type="OrthoDB" id="9815466at2"/>
<feature type="transmembrane region" description="Helical" evidence="1">
    <location>
        <begin position="1010"/>
        <end position="1029"/>
    </location>
</feature>
<comment type="caution">
    <text evidence="2">The sequence shown here is derived from an EMBL/GenBank/DDBJ whole genome shotgun (WGS) entry which is preliminary data.</text>
</comment>
<evidence type="ECO:0000313" key="2">
    <source>
        <dbReference type="EMBL" id="KRN21270.1"/>
    </source>
</evidence>
<feature type="transmembrane region" description="Helical" evidence="1">
    <location>
        <begin position="240"/>
        <end position="263"/>
    </location>
</feature>